<evidence type="ECO:0000313" key="13">
    <source>
        <dbReference type="EMBL" id="MCT7358912.1"/>
    </source>
</evidence>
<evidence type="ECO:0000256" key="6">
    <source>
        <dbReference type="ARBA" id="ARBA00023150"/>
    </source>
</evidence>
<comment type="catalytic activity">
    <reaction evidence="12">
        <text>2 [molybdopterin-synthase sulfur-carrier protein]-C-terminal-Gly-aminoethanethioate + cyclic pyranopterin phosphate + H2O = molybdopterin + 2 [molybdopterin-synthase sulfur-carrier protein]-C-terminal Gly-Gly + 2 H(+)</text>
        <dbReference type="Rhea" id="RHEA:26333"/>
        <dbReference type="Rhea" id="RHEA-COMP:12202"/>
        <dbReference type="Rhea" id="RHEA-COMP:19907"/>
        <dbReference type="ChEBI" id="CHEBI:15377"/>
        <dbReference type="ChEBI" id="CHEBI:15378"/>
        <dbReference type="ChEBI" id="CHEBI:58698"/>
        <dbReference type="ChEBI" id="CHEBI:59648"/>
        <dbReference type="ChEBI" id="CHEBI:90778"/>
        <dbReference type="ChEBI" id="CHEBI:232372"/>
        <dbReference type="EC" id="2.8.1.12"/>
    </reaction>
</comment>
<comment type="similarity">
    <text evidence="2">Belongs to the MoaE family.</text>
</comment>
<evidence type="ECO:0000256" key="3">
    <source>
        <dbReference type="ARBA" id="ARBA00011950"/>
    </source>
</evidence>
<evidence type="ECO:0000256" key="11">
    <source>
        <dbReference type="ARBA" id="ARBA00032474"/>
    </source>
</evidence>
<dbReference type="SUPFAM" id="SSF54690">
    <property type="entry name" value="Molybdopterin synthase subunit MoaE"/>
    <property type="match status" value="1"/>
</dbReference>
<keyword evidence="6" id="KW-0501">Molybdenum cofactor biosynthesis</keyword>
<dbReference type="CDD" id="cd00756">
    <property type="entry name" value="MoaE"/>
    <property type="match status" value="1"/>
</dbReference>
<reference evidence="13" key="2">
    <citation type="submission" date="2022-08" db="EMBL/GenBank/DDBJ databases">
        <authorList>
            <person name="Dong C."/>
        </authorList>
    </citation>
    <scope>NUCLEOTIDE SEQUENCE</scope>
    <source>
        <strain evidence="13">59MF3M-4</strain>
    </source>
</reference>
<evidence type="ECO:0000256" key="9">
    <source>
        <dbReference type="ARBA" id="ARBA00030407"/>
    </source>
</evidence>
<dbReference type="RefSeq" id="WP_260975807.1">
    <property type="nucleotide sequence ID" value="NZ_JAOANI010000015.1"/>
</dbReference>
<evidence type="ECO:0000313" key="14">
    <source>
        <dbReference type="Proteomes" id="UP001147830"/>
    </source>
</evidence>
<accession>A0A9X2WEH5</accession>
<dbReference type="GO" id="GO:0006777">
    <property type="term" value="P:Mo-molybdopterin cofactor biosynthetic process"/>
    <property type="evidence" value="ECO:0007669"/>
    <property type="project" value="UniProtKB-KW"/>
</dbReference>
<reference evidence="13" key="1">
    <citation type="journal article" date="2022" name="Front. Microbiol.">
        <title>Genome-based taxonomic rearrangement of Oceanobacter-related bacteria including the description of Thalassolituus hydrocarbonoclasticus sp. nov. and Thalassolituus pacificus sp. nov. and emended description of the genus Thalassolituus.</title>
        <authorList>
            <person name="Dong C."/>
            <person name="Wei L."/>
            <person name="Wang J."/>
            <person name="Lai Q."/>
            <person name="Huang Z."/>
            <person name="Shao Z."/>
        </authorList>
    </citation>
    <scope>NUCLEOTIDE SEQUENCE</scope>
    <source>
        <strain evidence="13">59MF3M-4</strain>
    </source>
</reference>
<evidence type="ECO:0000256" key="5">
    <source>
        <dbReference type="ARBA" id="ARBA00022679"/>
    </source>
</evidence>
<evidence type="ECO:0000256" key="12">
    <source>
        <dbReference type="ARBA" id="ARBA00049878"/>
    </source>
</evidence>
<comment type="caution">
    <text evidence="13">The sequence shown here is derived from an EMBL/GenBank/DDBJ whole genome shotgun (WGS) entry which is preliminary data.</text>
</comment>
<dbReference type="EC" id="2.8.1.12" evidence="3"/>
<dbReference type="EMBL" id="JAOANI010000015">
    <property type="protein sequence ID" value="MCT7358912.1"/>
    <property type="molecule type" value="Genomic_DNA"/>
</dbReference>
<comment type="subunit">
    <text evidence="7">Heterotetramer of 2 MoaD subunits and 2 MoaE subunits. Also stable as homodimer. The enzyme changes between these two forms during catalysis.</text>
</comment>
<evidence type="ECO:0000256" key="10">
    <source>
        <dbReference type="ARBA" id="ARBA00030781"/>
    </source>
</evidence>
<dbReference type="Pfam" id="PF02391">
    <property type="entry name" value="MoaE"/>
    <property type="match status" value="1"/>
</dbReference>
<evidence type="ECO:0000256" key="4">
    <source>
        <dbReference type="ARBA" id="ARBA00013858"/>
    </source>
</evidence>
<protein>
    <recommendedName>
        <fullName evidence="4">Molybdopterin synthase catalytic subunit</fullName>
        <ecNumber evidence="3">2.8.1.12</ecNumber>
    </recommendedName>
    <alternativeName>
        <fullName evidence="10">MPT synthase subunit 2</fullName>
    </alternativeName>
    <alternativeName>
        <fullName evidence="8">Molybdenum cofactor biosynthesis protein E</fullName>
    </alternativeName>
    <alternativeName>
        <fullName evidence="9">Molybdopterin-converting factor large subunit</fullName>
    </alternativeName>
    <alternativeName>
        <fullName evidence="11">Molybdopterin-converting factor subunit 2</fullName>
    </alternativeName>
</protein>
<evidence type="ECO:0000256" key="1">
    <source>
        <dbReference type="ARBA" id="ARBA00005046"/>
    </source>
</evidence>
<dbReference type="PANTHER" id="PTHR23404">
    <property type="entry name" value="MOLYBDOPTERIN SYNTHASE RELATED"/>
    <property type="match status" value="1"/>
</dbReference>
<organism evidence="13 14">
    <name type="scientific">Thalassolituus pacificus</name>
    <dbReference type="NCBI Taxonomy" id="2975440"/>
    <lineage>
        <taxon>Bacteria</taxon>
        <taxon>Pseudomonadati</taxon>
        <taxon>Pseudomonadota</taxon>
        <taxon>Gammaproteobacteria</taxon>
        <taxon>Oceanospirillales</taxon>
        <taxon>Oceanospirillaceae</taxon>
        <taxon>Thalassolituus</taxon>
    </lineage>
</organism>
<gene>
    <name evidence="13" type="primary">moaE</name>
    <name evidence="13" type="ORF">NYR02_07775</name>
</gene>
<proteinExistence type="inferred from homology"/>
<evidence type="ECO:0000256" key="7">
    <source>
        <dbReference type="ARBA" id="ARBA00026066"/>
    </source>
</evidence>
<comment type="pathway">
    <text evidence="1">Cofactor biosynthesis; molybdopterin biosynthesis.</text>
</comment>
<sequence>MSAENASNSQHYIAVQQADFDVAHEYAELRKDNRSDGAVVFFTGLVREMNQGSQVSGLTLEHYPGMTEKALQQIVADACSRWPVNRVRLIHRVGTLAISDQIVFVGVSSSHREAAFDACYYIMDYLKNRAPFWKKEVTSDGERWVEALDKDKQALDKWK</sequence>
<evidence type="ECO:0000256" key="8">
    <source>
        <dbReference type="ARBA" id="ARBA00029745"/>
    </source>
</evidence>
<evidence type="ECO:0000256" key="2">
    <source>
        <dbReference type="ARBA" id="ARBA00005426"/>
    </source>
</evidence>
<dbReference type="InterPro" id="IPR003448">
    <property type="entry name" value="Mopterin_biosynth_MoaE"/>
</dbReference>
<dbReference type="NCBIfam" id="NF007959">
    <property type="entry name" value="PRK10678.1"/>
    <property type="match status" value="1"/>
</dbReference>
<keyword evidence="14" id="KW-1185">Reference proteome</keyword>
<dbReference type="Proteomes" id="UP001147830">
    <property type="component" value="Unassembled WGS sequence"/>
</dbReference>
<dbReference type="FunFam" id="3.90.1170.40:FF:000001">
    <property type="entry name" value="Molybdopterin synthase catalytic subunit MoaE"/>
    <property type="match status" value="1"/>
</dbReference>
<dbReference type="GO" id="GO:0030366">
    <property type="term" value="F:molybdopterin synthase activity"/>
    <property type="evidence" value="ECO:0007669"/>
    <property type="project" value="UniProtKB-EC"/>
</dbReference>
<keyword evidence="5 13" id="KW-0808">Transferase</keyword>
<name>A0A9X2WEH5_9GAMM</name>
<dbReference type="AlphaFoldDB" id="A0A9X2WEH5"/>
<dbReference type="InterPro" id="IPR036563">
    <property type="entry name" value="MoaE_sf"/>
</dbReference>
<dbReference type="Gene3D" id="3.90.1170.40">
    <property type="entry name" value="Molybdopterin biosynthesis MoaE subunit"/>
    <property type="match status" value="1"/>
</dbReference>